<reference evidence="3" key="1">
    <citation type="journal article" date="2020" name="Stud. Mycol.">
        <title>101 Dothideomycetes genomes: a test case for predicting lifestyles and emergence of pathogens.</title>
        <authorList>
            <person name="Haridas S."/>
            <person name="Albert R."/>
            <person name="Binder M."/>
            <person name="Bloem J."/>
            <person name="Labutti K."/>
            <person name="Salamov A."/>
            <person name="Andreopoulos B."/>
            <person name="Baker S."/>
            <person name="Barry K."/>
            <person name="Bills G."/>
            <person name="Bluhm B."/>
            <person name="Cannon C."/>
            <person name="Castanera R."/>
            <person name="Culley D."/>
            <person name="Daum C."/>
            <person name="Ezra D."/>
            <person name="Gonzalez J."/>
            <person name="Henrissat B."/>
            <person name="Kuo A."/>
            <person name="Liang C."/>
            <person name="Lipzen A."/>
            <person name="Lutzoni F."/>
            <person name="Magnuson J."/>
            <person name="Mondo S."/>
            <person name="Nolan M."/>
            <person name="Ohm R."/>
            <person name="Pangilinan J."/>
            <person name="Park H.-J."/>
            <person name="Ramirez L."/>
            <person name="Alfaro M."/>
            <person name="Sun H."/>
            <person name="Tritt A."/>
            <person name="Yoshinaga Y."/>
            <person name="Zwiers L.-H."/>
            <person name="Turgeon B."/>
            <person name="Goodwin S."/>
            <person name="Spatafora J."/>
            <person name="Crous P."/>
            <person name="Grigoriev I."/>
        </authorList>
    </citation>
    <scope>NUCLEOTIDE SEQUENCE</scope>
    <source>
        <strain evidence="3">SCOH1-5</strain>
    </source>
</reference>
<dbReference type="GO" id="GO:0008270">
    <property type="term" value="F:zinc ion binding"/>
    <property type="evidence" value="ECO:0007669"/>
    <property type="project" value="UniProtKB-KW"/>
</dbReference>
<evidence type="ECO:0000256" key="1">
    <source>
        <dbReference type="PROSITE-ProRule" id="PRU00042"/>
    </source>
</evidence>
<name>A0A6A6F383_9PEZI</name>
<dbReference type="SMART" id="SM00355">
    <property type="entry name" value="ZnF_C2H2"/>
    <property type="match status" value="3"/>
</dbReference>
<evidence type="ECO:0000313" key="3">
    <source>
        <dbReference type="EMBL" id="KAF2207680.1"/>
    </source>
</evidence>
<dbReference type="PROSITE" id="PS50157">
    <property type="entry name" value="ZINC_FINGER_C2H2_2"/>
    <property type="match status" value="1"/>
</dbReference>
<dbReference type="InterPro" id="IPR036236">
    <property type="entry name" value="Znf_C2H2_sf"/>
</dbReference>
<keyword evidence="1" id="KW-0479">Metal-binding</keyword>
<dbReference type="Proteomes" id="UP000799539">
    <property type="component" value="Unassembled WGS sequence"/>
</dbReference>
<dbReference type="OrthoDB" id="3641318at2759"/>
<proteinExistence type="predicted"/>
<sequence>MGQGEFVCEGGPGKACGKRFLTKSKMAHHARCHKSARHFCTLCNAGSYYLKDLKRHMKTHEPRDRHLICNNIGCNYHEKPFARKDHRDRHERSCRHSQA</sequence>
<dbReference type="SUPFAM" id="SSF57667">
    <property type="entry name" value="beta-beta-alpha zinc fingers"/>
    <property type="match status" value="1"/>
</dbReference>
<dbReference type="InterPro" id="IPR013087">
    <property type="entry name" value="Znf_C2H2_type"/>
</dbReference>
<evidence type="ECO:0000259" key="2">
    <source>
        <dbReference type="PROSITE" id="PS50157"/>
    </source>
</evidence>
<feature type="domain" description="C2H2-type" evidence="2">
    <location>
        <begin position="6"/>
        <end position="38"/>
    </location>
</feature>
<dbReference type="AlphaFoldDB" id="A0A6A6F383"/>
<protein>
    <recommendedName>
        <fullName evidence="2">C2H2-type domain-containing protein</fullName>
    </recommendedName>
</protein>
<keyword evidence="1" id="KW-0862">Zinc</keyword>
<dbReference type="Gene3D" id="3.30.160.60">
    <property type="entry name" value="Classic Zinc Finger"/>
    <property type="match status" value="1"/>
</dbReference>
<gene>
    <name evidence="3" type="ORF">CERZMDRAFT_91740</name>
</gene>
<evidence type="ECO:0000313" key="4">
    <source>
        <dbReference type="Proteomes" id="UP000799539"/>
    </source>
</evidence>
<dbReference type="EMBL" id="ML992701">
    <property type="protein sequence ID" value="KAF2207680.1"/>
    <property type="molecule type" value="Genomic_DNA"/>
</dbReference>
<organism evidence="3 4">
    <name type="scientific">Cercospora zeae-maydis SCOH1-5</name>
    <dbReference type="NCBI Taxonomy" id="717836"/>
    <lineage>
        <taxon>Eukaryota</taxon>
        <taxon>Fungi</taxon>
        <taxon>Dikarya</taxon>
        <taxon>Ascomycota</taxon>
        <taxon>Pezizomycotina</taxon>
        <taxon>Dothideomycetes</taxon>
        <taxon>Dothideomycetidae</taxon>
        <taxon>Mycosphaerellales</taxon>
        <taxon>Mycosphaerellaceae</taxon>
        <taxon>Cercospora</taxon>
    </lineage>
</organism>
<keyword evidence="1" id="KW-0863">Zinc-finger</keyword>
<accession>A0A6A6F383</accession>
<keyword evidence="4" id="KW-1185">Reference proteome</keyword>